<dbReference type="GO" id="GO:0006269">
    <property type="term" value="P:DNA replication, synthesis of primer"/>
    <property type="evidence" value="ECO:0007669"/>
    <property type="project" value="UniProtKB-KW"/>
</dbReference>
<evidence type="ECO:0000256" key="2">
    <source>
        <dbReference type="ARBA" id="ARBA00022485"/>
    </source>
</evidence>
<gene>
    <name evidence="13" type="ORF">NSK_004769</name>
</gene>
<feature type="domain" description="DNA primase large subunit C-terminal" evidence="12">
    <location>
        <begin position="282"/>
        <end position="454"/>
    </location>
</feature>
<dbReference type="CDD" id="cd07322">
    <property type="entry name" value="PriL_PriS_Eukaryotic"/>
    <property type="match status" value="1"/>
</dbReference>
<keyword evidence="5 9" id="KW-0479">Metal-binding</keyword>
<feature type="binding site" evidence="10">
    <location>
        <position position="290"/>
    </location>
    <ligand>
        <name>[4Fe-4S] cluster</name>
        <dbReference type="ChEBI" id="CHEBI:49883"/>
    </ligand>
</feature>
<dbReference type="OrthoDB" id="421393at2759"/>
<keyword evidence="4 9" id="KW-0235">DNA replication</keyword>
<keyword evidence="14" id="KW-1185">Reference proteome</keyword>
<keyword evidence="6 9" id="KW-0408">Iron</keyword>
<evidence type="ECO:0000256" key="9">
    <source>
        <dbReference type="PIRNR" id="PIRNR009449"/>
    </source>
</evidence>
<evidence type="ECO:0000256" key="4">
    <source>
        <dbReference type="ARBA" id="ARBA00022705"/>
    </source>
</evidence>
<accession>A0A4D9D2J7</accession>
<keyword evidence="8 9" id="KW-0238">DNA-binding</keyword>
<keyword evidence="7 9" id="KW-0411">Iron-sulfur</keyword>
<evidence type="ECO:0000256" key="5">
    <source>
        <dbReference type="ARBA" id="ARBA00022723"/>
    </source>
</evidence>
<dbReference type="GO" id="GO:0006270">
    <property type="term" value="P:DNA replication initiation"/>
    <property type="evidence" value="ECO:0007669"/>
    <property type="project" value="TreeGrafter"/>
</dbReference>
<dbReference type="InterPro" id="IPR058560">
    <property type="entry name" value="DNA_primase_C"/>
</dbReference>
<dbReference type="AlphaFoldDB" id="A0A4D9D2J7"/>
<evidence type="ECO:0000256" key="1">
    <source>
        <dbReference type="ARBA" id="ARBA00010564"/>
    </source>
</evidence>
<dbReference type="GO" id="GO:0046872">
    <property type="term" value="F:metal ion binding"/>
    <property type="evidence" value="ECO:0007669"/>
    <property type="project" value="UniProtKB-UniRule"/>
</dbReference>
<dbReference type="InterPro" id="IPR016558">
    <property type="entry name" value="DNA_primase_lsu_euk"/>
</dbReference>
<keyword evidence="2 9" id="KW-0004">4Fe-4S</keyword>
<dbReference type="GO" id="GO:0003677">
    <property type="term" value="F:DNA binding"/>
    <property type="evidence" value="ECO:0007669"/>
    <property type="project" value="UniProtKB-UniRule"/>
</dbReference>
<comment type="caution">
    <text evidence="13">The sequence shown here is derived from an EMBL/GenBank/DDBJ whole genome shotgun (WGS) entry which is preliminary data.</text>
</comment>
<proteinExistence type="inferred from homology"/>
<comment type="function">
    <text evidence="9">DNA primase is the polymerase that synthesizes small RNA primers for the Okazaki fragments made during discontinuous DNA replication.</text>
</comment>
<feature type="region of interest" description="Disordered" evidence="11">
    <location>
        <begin position="465"/>
        <end position="514"/>
    </location>
</feature>
<dbReference type="PANTHER" id="PTHR10537">
    <property type="entry name" value="DNA PRIMASE LARGE SUBUNIT"/>
    <property type="match status" value="1"/>
</dbReference>
<feature type="binding site" evidence="10">
    <location>
        <position position="386"/>
    </location>
    <ligand>
        <name>[4Fe-4S] cluster</name>
        <dbReference type="ChEBI" id="CHEBI:49883"/>
    </ligand>
</feature>
<evidence type="ECO:0000259" key="12">
    <source>
        <dbReference type="Pfam" id="PF04104"/>
    </source>
</evidence>
<evidence type="ECO:0000313" key="13">
    <source>
        <dbReference type="EMBL" id="TFJ83665.1"/>
    </source>
</evidence>
<feature type="compositionally biased region" description="Polar residues" evidence="11">
    <location>
        <begin position="475"/>
        <end position="485"/>
    </location>
</feature>
<feature type="binding site" evidence="10">
    <location>
        <position position="369"/>
    </location>
    <ligand>
        <name>[4Fe-4S] cluster</name>
        <dbReference type="ChEBI" id="CHEBI:49883"/>
    </ligand>
</feature>
<evidence type="ECO:0000256" key="3">
    <source>
        <dbReference type="ARBA" id="ARBA00022515"/>
    </source>
</evidence>
<reference evidence="13 14" key="1">
    <citation type="submission" date="2019-01" db="EMBL/GenBank/DDBJ databases">
        <title>Nuclear Genome Assembly of the Microalgal Biofuel strain Nannochloropsis salina CCMP1776.</title>
        <authorList>
            <person name="Hovde B."/>
        </authorList>
    </citation>
    <scope>NUCLEOTIDE SEQUENCE [LARGE SCALE GENOMIC DNA]</scope>
    <source>
        <strain evidence="13 14">CCMP1776</strain>
    </source>
</reference>
<name>A0A4D9D2J7_9STRA</name>
<comment type="similarity">
    <text evidence="1 9">Belongs to the eukaryotic-type primase large subunit family.</text>
</comment>
<comment type="cofactor">
    <cofactor evidence="9">
        <name>[4Fe-4S] cluster</name>
        <dbReference type="ChEBI" id="CHEBI:49883"/>
    </cofactor>
    <text evidence="9">Binds 1 [4Fe-4S] cluster.</text>
</comment>
<dbReference type="Pfam" id="PF26466">
    <property type="entry name" value="DNA_primase_lrg_N"/>
    <property type="match status" value="1"/>
</dbReference>
<dbReference type="InterPro" id="IPR007238">
    <property type="entry name" value="DNA_primase_lsu_euk/arc"/>
</dbReference>
<dbReference type="EMBL" id="SDOX01000021">
    <property type="protein sequence ID" value="TFJ83665.1"/>
    <property type="molecule type" value="Genomic_DNA"/>
</dbReference>
<evidence type="ECO:0000256" key="6">
    <source>
        <dbReference type="ARBA" id="ARBA00023004"/>
    </source>
</evidence>
<evidence type="ECO:0000256" key="11">
    <source>
        <dbReference type="SAM" id="MobiDB-lite"/>
    </source>
</evidence>
<keyword evidence="3 9" id="KW-0639">Primosome</keyword>
<protein>
    <recommendedName>
        <fullName evidence="9">DNA primase large subunit</fullName>
    </recommendedName>
</protein>
<dbReference type="PIRSF" id="PIRSF009449">
    <property type="entry name" value="DNA_primase_large_subunit"/>
    <property type="match status" value="1"/>
</dbReference>
<dbReference type="GO" id="GO:0051539">
    <property type="term" value="F:4 iron, 4 sulfur cluster binding"/>
    <property type="evidence" value="ECO:0007669"/>
    <property type="project" value="UniProtKB-UniRule"/>
</dbReference>
<dbReference type="GO" id="GO:0005658">
    <property type="term" value="C:alpha DNA polymerase:primase complex"/>
    <property type="evidence" value="ECO:0007669"/>
    <property type="project" value="UniProtKB-ARBA"/>
</dbReference>
<evidence type="ECO:0000256" key="7">
    <source>
        <dbReference type="ARBA" id="ARBA00023014"/>
    </source>
</evidence>
<dbReference type="PANTHER" id="PTHR10537:SF3">
    <property type="entry name" value="DNA PRIMASE LARGE SUBUNIT"/>
    <property type="match status" value="1"/>
</dbReference>
<evidence type="ECO:0000256" key="8">
    <source>
        <dbReference type="ARBA" id="ARBA00023125"/>
    </source>
</evidence>
<dbReference type="Pfam" id="PF04104">
    <property type="entry name" value="DNA_primase_lrg"/>
    <property type="match status" value="1"/>
</dbReference>
<evidence type="ECO:0000313" key="14">
    <source>
        <dbReference type="Proteomes" id="UP000355283"/>
    </source>
</evidence>
<dbReference type="Proteomes" id="UP000355283">
    <property type="component" value="Unassembled WGS sequence"/>
</dbReference>
<dbReference type="Gene3D" id="1.20.930.80">
    <property type="match status" value="1"/>
</dbReference>
<feature type="binding site" evidence="10">
    <location>
        <position position="426"/>
    </location>
    <ligand>
        <name>[4Fe-4S] cluster</name>
        <dbReference type="ChEBI" id="CHEBI:49883"/>
    </ligand>
</feature>
<organism evidence="13 14">
    <name type="scientific">Nannochloropsis salina CCMP1776</name>
    <dbReference type="NCBI Taxonomy" id="1027361"/>
    <lineage>
        <taxon>Eukaryota</taxon>
        <taxon>Sar</taxon>
        <taxon>Stramenopiles</taxon>
        <taxon>Ochrophyta</taxon>
        <taxon>Eustigmatophyceae</taxon>
        <taxon>Eustigmatales</taxon>
        <taxon>Monodopsidaceae</taxon>
        <taxon>Microchloropsis</taxon>
        <taxon>Microchloropsis salina</taxon>
    </lineage>
</organism>
<sequence length="514" mass="58007">MQTTTRAIHGEPTYTRVKREPTRLLSLYNTAPQAEITLEEFELYALDRLQILRSIESLRLRGMKGDEFRMKLEEIISACMPMTLGTAEEVRKDQISHFILRIAYCKTEDLRRWFLKHESELFRFRLERLDSNERAKFMEQSGLAYDVVSKEDVLRLKAQLQAVPIFSQQPGYGQGIHTVEVTRTQFFRIPFTQALDLVAHRQVFLEGGFAYVPVERLVSIIVARFRSSLSRGLLEAFGAMPYVLTDGRIAPLVSNMAKQYTGKDFSGTKTGDSLDLNDLDMLADRSMPMCMRVLHKNLRLEHKLKHWGRLQYGLFLKGAGIGMEDAIQFWEKEFTKIMTTDVFNKQYAYSIRHYFGKEGKRKDYTPFNCSKIILGPGPGHGEFHGCPFRHYDEANLNKLLERAGVGAMDRDEMIKLSKGQHYQLACMKHFETTHKGAESLISMDGVGNHPNAFFAASMAFYKEKNGEGGRKGGNQNPSSQTSASSAGPGEDAGDPASPHGESMEIGTGEGSPPA</sequence>
<evidence type="ECO:0000256" key="10">
    <source>
        <dbReference type="PIRSR" id="PIRSR009449-1"/>
    </source>
</evidence>